<name>A0A9N9Q228_9HELO</name>
<accession>A0A9N9Q228</accession>
<proteinExistence type="predicted"/>
<reference evidence="2" key="1">
    <citation type="submission" date="2021-07" db="EMBL/GenBank/DDBJ databases">
        <authorList>
            <person name="Durling M."/>
        </authorList>
    </citation>
    <scope>NUCLEOTIDE SEQUENCE</scope>
</reference>
<dbReference type="Proteomes" id="UP000701801">
    <property type="component" value="Unassembled WGS sequence"/>
</dbReference>
<dbReference type="EMBL" id="CAJVRM010000031">
    <property type="protein sequence ID" value="CAG8971972.1"/>
    <property type="molecule type" value="Genomic_DNA"/>
</dbReference>
<keyword evidence="1" id="KW-0175">Coiled coil</keyword>
<dbReference type="OrthoDB" id="3787063at2759"/>
<gene>
    <name evidence="2" type="ORF">HYALB_00003310</name>
</gene>
<protein>
    <submittedName>
        <fullName evidence="2">Uncharacterized protein</fullName>
    </submittedName>
</protein>
<feature type="coiled-coil region" evidence="1">
    <location>
        <begin position="9"/>
        <end position="36"/>
    </location>
</feature>
<keyword evidence="3" id="KW-1185">Reference proteome</keyword>
<comment type="caution">
    <text evidence="2">The sequence shown here is derived from an EMBL/GenBank/DDBJ whole genome shotgun (WGS) entry which is preliminary data.</text>
</comment>
<evidence type="ECO:0000256" key="1">
    <source>
        <dbReference type="SAM" id="Coils"/>
    </source>
</evidence>
<evidence type="ECO:0000313" key="3">
    <source>
        <dbReference type="Proteomes" id="UP000701801"/>
    </source>
</evidence>
<sequence>MVDDSLSLVPQLENTLRDCEGELKELKQIAESARRNASDGWFQHVKKGFSWAIDEKTVSQSCQQIERHKASLNTTLSLTGRQNDLIFRQEIEATRNDISSAQATSATLLRQVEQQITTTSQNNSDGFRQISSAIHTFSQSSTTNIEHLNNSIGTVKTNIDGLDRSFQAQSSTLHAGFSGVNESLICTKNALLTQQQSSSSRPETKMDGLSALTQKIATFSLLQTEDNDFIFQGDKLESIVRPLMLFQEDFTKAVCTLMAQGSRKPFKADAEWIQEEFEKLIVRGHQAATVAGKRILARLPPFHTVSKSAAQILNGSRGLGVSFIPKIQFHSVAIKVSLDKVYGMEPQINRIIHTSNLIPSSSKAFTCVQYNDIKGLEELFANGEASPNDCDEYGWTLILVRTFEKSTVNSSEPLTSLNHQYAAVKCKLEVYDWLLSQGADTTLGFKK</sequence>
<evidence type="ECO:0000313" key="2">
    <source>
        <dbReference type="EMBL" id="CAG8971972.1"/>
    </source>
</evidence>
<dbReference type="AlphaFoldDB" id="A0A9N9Q228"/>
<organism evidence="2 3">
    <name type="scientific">Hymenoscyphus albidus</name>
    <dbReference type="NCBI Taxonomy" id="595503"/>
    <lineage>
        <taxon>Eukaryota</taxon>
        <taxon>Fungi</taxon>
        <taxon>Dikarya</taxon>
        <taxon>Ascomycota</taxon>
        <taxon>Pezizomycotina</taxon>
        <taxon>Leotiomycetes</taxon>
        <taxon>Helotiales</taxon>
        <taxon>Helotiaceae</taxon>
        <taxon>Hymenoscyphus</taxon>
    </lineage>
</organism>